<reference evidence="2 3" key="2">
    <citation type="submission" date="2018-10" db="EMBL/GenBank/DDBJ databases">
        <authorList>
            <consortium name="Pathogen Informatics"/>
        </authorList>
    </citation>
    <scope>NUCLEOTIDE SEQUENCE [LARGE SCALE GENOMIC DNA]</scope>
</reference>
<dbReference type="OrthoDB" id="10266980at2759"/>
<evidence type="ECO:0000313" key="4">
    <source>
        <dbReference type="WBParaSite" id="MCOS_0000452401-mRNA-1"/>
    </source>
</evidence>
<evidence type="ECO:0000256" key="1">
    <source>
        <dbReference type="SAM" id="Phobius"/>
    </source>
</evidence>
<proteinExistence type="predicted"/>
<keyword evidence="1" id="KW-0472">Membrane</keyword>
<protein>
    <submittedName>
        <fullName evidence="4">DUF4408 domain-containing protein</fullName>
    </submittedName>
</protein>
<evidence type="ECO:0000313" key="3">
    <source>
        <dbReference type="Proteomes" id="UP000267029"/>
    </source>
</evidence>
<dbReference type="AlphaFoldDB" id="A0A0R3UC76"/>
<dbReference type="WBParaSite" id="MCOS_0000452401-mRNA-1">
    <property type="protein sequence ID" value="MCOS_0000452401-mRNA-1"/>
    <property type="gene ID" value="MCOS_0000452401"/>
</dbReference>
<keyword evidence="1" id="KW-0812">Transmembrane</keyword>
<feature type="transmembrane region" description="Helical" evidence="1">
    <location>
        <begin position="22"/>
        <end position="45"/>
    </location>
</feature>
<sequence length="117" mass="13391">MEDLSNARAVEDSQSAMQLKDFHVIILTSFLVCAFIHHVASPLLFKRFNSAYRALSKCKQMEWDSRTHVQWINFLWFAILPDEIVLEVPGRSCNSFAKAADLCIPSTRESCWSAQKP</sequence>
<organism evidence="4">
    <name type="scientific">Mesocestoides corti</name>
    <name type="common">Flatworm</name>
    <dbReference type="NCBI Taxonomy" id="53468"/>
    <lineage>
        <taxon>Eukaryota</taxon>
        <taxon>Metazoa</taxon>
        <taxon>Spiralia</taxon>
        <taxon>Lophotrochozoa</taxon>
        <taxon>Platyhelminthes</taxon>
        <taxon>Cestoda</taxon>
        <taxon>Eucestoda</taxon>
        <taxon>Cyclophyllidea</taxon>
        <taxon>Mesocestoididae</taxon>
        <taxon>Mesocestoides</taxon>
    </lineage>
</organism>
<keyword evidence="3" id="KW-1185">Reference proteome</keyword>
<name>A0A0R3UC76_MESCO</name>
<accession>A0A0R3UC76</accession>
<reference evidence="4" key="1">
    <citation type="submission" date="2017-02" db="UniProtKB">
        <authorList>
            <consortium name="WormBaseParasite"/>
        </authorList>
    </citation>
    <scope>IDENTIFICATION</scope>
</reference>
<dbReference type="Proteomes" id="UP000267029">
    <property type="component" value="Unassembled WGS sequence"/>
</dbReference>
<keyword evidence="1" id="KW-1133">Transmembrane helix</keyword>
<dbReference type="EMBL" id="UXSR01001805">
    <property type="protein sequence ID" value="VDD78522.1"/>
    <property type="molecule type" value="Genomic_DNA"/>
</dbReference>
<gene>
    <name evidence="2" type="ORF">MCOS_LOCUS4525</name>
</gene>
<evidence type="ECO:0000313" key="2">
    <source>
        <dbReference type="EMBL" id="VDD78522.1"/>
    </source>
</evidence>
<dbReference type="STRING" id="53468.A0A0R3UC76"/>